<dbReference type="CDD" id="cd00084">
    <property type="entry name" value="HMG-box_SF"/>
    <property type="match status" value="1"/>
</dbReference>
<keyword evidence="2 4" id="KW-0238">DNA-binding</keyword>
<feature type="region of interest" description="Disordered" evidence="5">
    <location>
        <begin position="62"/>
        <end position="99"/>
    </location>
</feature>
<dbReference type="PROSITE" id="PS50118">
    <property type="entry name" value="HMG_BOX_2"/>
    <property type="match status" value="1"/>
</dbReference>
<evidence type="ECO:0000313" key="8">
    <source>
        <dbReference type="Proteomes" id="UP001154252"/>
    </source>
</evidence>
<name>A0A9W4K205_9EURO</name>
<dbReference type="OrthoDB" id="1919336at2759"/>
<dbReference type="PANTHER" id="PTHR46318">
    <property type="entry name" value="UPSTREAM BINDING TRANSCRIPTION FACTOR"/>
    <property type="match status" value="1"/>
</dbReference>
<comment type="caution">
    <text evidence="7">The sequence shown here is derived from an EMBL/GenBank/DDBJ whole genome shotgun (WGS) entry which is preliminary data.</text>
</comment>
<accession>A0A9W4K205</accession>
<reference evidence="7" key="1">
    <citation type="submission" date="2021-07" db="EMBL/GenBank/DDBJ databases">
        <authorList>
            <person name="Branca A.L. A."/>
        </authorList>
    </citation>
    <scope>NUCLEOTIDE SEQUENCE</scope>
</reference>
<feature type="domain" description="HMG box" evidence="6">
    <location>
        <begin position="225"/>
        <end position="291"/>
    </location>
</feature>
<protein>
    <recommendedName>
        <fullName evidence="6">HMG box domain-containing protein</fullName>
    </recommendedName>
</protein>
<keyword evidence="3 4" id="KW-0539">Nucleus</keyword>
<evidence type="ECO:0000256" key="3">
    <source>
        <dbReference type="ARBA" id="ARBA00023242"/>
    </source>
</evidence>
<dbReference type="GO" id="GO:0003677">
    <property type="term" value="F:DNA binding"/>
    <property type="evidence" value="ECO:0007669"/>
    <property type="project" value="UniProtKB-UniRule"/>
</dbReference>
<keyword evidence="8" id="KW-1185">Reference proteome</keyword>
<evidence type="ECO:0000259" key="6">
    <source>
        <dbReference type="PROSITE" id="PS50118"/>
    </source>
</evidence>
<dbReference type="Gene3D" id="1.10.30.10">
    <property type="entry name" value="High mobility group box domain"/>
    <property type="match status" value="2"/>
</dbReference>
<dbReference type="EMBL" id="CAJVRC010000835">
    <property type="protein sequence ID" value="CAG8886293.1"/>
    <property type="molecule type" value="Genomic_DNA"/>
</dbReference>
<feature type="region of interest" description="Disordered" evidence="5">
    <location>
        <begin position="268"/>
        <end position="308"/>
    </location>
</feature>
<feature type="compositionally biased region" description="Low complexity" evidence="5">
    <location>
        <begin position="62"/>
        <end position="74"/>
    </location>
</feature>
<dbReference type="AlphaFoldDB" id="A0A9W4K205"/>
<dbReference type="InterPro" id="IPR036910">
    <property type="entry name" value="HMG_box_dom_sf"/>
</dbReference>
<evidence type="ECO:0000313" key="7">
    <source>
        <dbReference type="EMBL" id="CAG8886293.1"/>
    </source>
</evidence>
<dbReference type="SMART" id="SM00398">
    <property type="entry name" value="HMG"/>
    <property type="match status" value="2"/>
</dbReference>
<feature type="compositionally biased region" description="Basic and acidic residues" evidence="5">
    <location>
        <begin position="85"/>
        <end position="99"/>
    </location>
</feature>
<dbReference type="Proteomes" id="UP001154252">
    <property type="component" value="Unassembled WGS sequence"/>
</dbReference>
<feature type="compositionally biased region" description="Basic and acidic residues" evidence="5">
    <location>
        <begin position="268"/>
        <end position="290"/>
    </location>
</feature>
<gene>
    <name evidence="7" type="ORF">PEGY_LOCUS818</name>
</gene>
<sequence length="308" mass="34890">MPWQSAARGGFLRTLHRGSLSPRTGVSNLQDQLRRVCLTASSGPARPQVRLLSSSQSMFQSNSFATTSTPLKASKTTKAKSSKKAGSEAKKRPLSERQQEIQKIKQLRDHIRELKATALLAGRPKLLPVNTYTIAMSEKLREIKGQYPGKEAFSIAVEHAKSLSPQDKERLQAEARANMAANAAAYDSWLKSHTPLQIRDANTARLTLSRLSDKNYSSLQDDRLVKLPRSAYVLYVKDRIDSHDYQGKPGKESFSEIAREWDALPQSEKDRYRTMQVEDRQRYETEHEEVYGSPAPRSHRYQSPEDYL</sequence>
<dbReference type="GO" id="GO:0005634">
    <property type="term" value="C:nucleus"/>
    <property type="evidence" value="ECO:0007669"/>
    <property type="project" value="UniProtKB-SubCell"/>
</dbReference>
<proteinExistence type="predicted"/>
<evidence type="ECO:0000256" key="4">
    <source>
        <dbReference type="PROSITE-ProRule" id="PRU00267"/>
    </source>
</evidence>
<evidence type="ECO:0000256" key="2">
    <source>
        <dbReference type="ARBA" id="ARBA00023125"/>
    </source>
</evidence>
<feature type="DNA-binding region" description="HMG box" evidence="4">
    <location>
        <begin position="225"/>
        <end position="291"/>
    </location>
</feature>
<dbReference type="InterPro" id="IPR009071">
    <property type="entry name" value="HMG_box_dom"/>
</dbReference>
<organism evidence="7 8">
    <name type="scientific">Penicillium egyptiacum</name>
    <dbReference type="NCBI Taxonomy" id="1303716"/>
    <lineage>
        <taxon>Eukaryota</taxon>
        <taxon>Fungi</taxon>
        <taxon>Dikarya</taxon>
        <taxon>Ascomycota</taxon>
        <taxon>Pezizomycotina</taxon>
        <taxon>Eurotiomycetes</taxon>
        <taxon>Eurotiomycetidae</taxon>
        <taxon>Eurotiales</taxon>
        <taxon>Aspergillaceae</taxon>
        <taxon>Penicillium</taxon>
    </lineage>
</organism>
<evidence type="ECO:0000256" key="5">
    <source>
        <dbReference type="SAM" id="MobiDB-lite"/>
    </source>
</evidence>
<comment type="subcellular location">
    <subcellularLocation>
        <location evidence="1">Nucleus</location>
    </subcellularLocation>
</comment>
<dbReference type="PANTHER" id="PTHR46318:SF6">
    <property type="entry name" value="CHROMOSOME UNDETERMINED SCAFFOLD_121, WHOLE GENOME SHOTGUN SEQUENCE"/>
    <property type="match status" value="1"/>
</dbReference>
<evidence type="ECO:0000256" key="1">
    <source>
        <dbReference type="ARBA" id="ARBA00004123"/>
    </source>
</evidence>
<dbReference type="Pfam" id="PF09011">
    <property type="entry name" value="HMG_box_2"/>
    <property type="match status" value="1"/>
</dbReference>
<dbReference type="SUPFAM" id="SSF47095">
    <property type="entry name" value="HMG-box"/>
    <property type="match status" value="2"/>
</dbReference>
<dbReference type="InterPro" id="IPR051762">
    <property type="entry name" value="UBF1"/>
</dbReference>